<name>A0AAD5P0C4_ACENE</name>
<keyword evidence="3" id="KW-1185">Reference proteome</keyword>
<dbReference type="GO" id="GO:0003712">
    <property type="term" value="F:transcription coregulator activity"/>
    <property type="evidence" value="ECO:0007669"/>
    <property type="project" value="InterPro"/>
</dbReference>
<dbReference type="PANTHER" id="PTHR35300:SF4">
    <property type="entry name" value="HISTONE ACETYLTRANSFERASE"/>
    <property type="match status" value="1"/>
</dbReference>
<dbReference type="EMBL" id="JAJSOW010000004">
    <property type="protein sequence ID" value="KAI9191491.1"/>
    <property type="molecule type" value="Genomic_DNA"/>
</dbReference>
<evidence type="ECO:0000313" key="3">
    <source>
        <dbReference type="Proteomes" id="UP001064489"/>
    </source>
</evidence>
<dbReference type="PANTHER" id="PTHR35300">
    <property type="entry name" value="COACTIVATOR CBP, KIX DOMAIN-CONTAINING PROTEIN-RELATED"/>
    <property type="match status" value="1"/>
</dbReference>
<organism evidence="2 3">
    <name type="scientific">Acer negundo</name>
    <name type="common">Box elder</name>
    <dbReference type="NCBI Taxonomy" id="4023"/>
    <lineage>
        <taxon>Eukaryota</taxon>
        <taxon>Viridiplantae</taxon>
        <taxon>Streptophyta</taxon>
        <taxon>Embryophyta</taxon>
        <taxon>Tracheophyta</taxon>
        <taxon>Spermatophyta</taxon>
        <taxon>Magnoliopsida</taxon>
        <taxon>eudicotyledons</taxon>
        <taxon>Gunneridae</taxon>
        <taxon>Pentapetalae</taxon>
        <taxon>rosids</taxon>
        <taxon>malvids</taxon>
        <taxon>Sapindales</taxon>
        <taxon>Sapindaceae</taxon>
        <taxon>Hippocastanoideae</taxon>
        <taxon>Acereae</taxon>
        <taxon>Acer</taxon>
    </lineage>
</organism>
<keyword evidence="1" id="KW-0539">Nucleus</keyword>
<protein>
    <recommendedName>
        <fullName evidence="4">Histone acetyltransferase</fullName>
    </recommendedName>
</protein>
<reference evidence="2" key="2">
    <citation type="submission" date="2023-02" db="EMBL/GenBank/DDBJ databases">
        <authorList>
            <person name="Swenson N.G."/>
            <person name="Wegrzyn J.L."/>
            <person name="Mcevoy S.L."/>
        </authorList>
    </citation>
    <scope>NUCLEOTIDE SEQUENCE</scope>
    <source>
        <strain evidence="2">91603</strain>
        <tissue evidence="2">Leaf</tissue>
    </source>
</reference>
<dbReference type="Proteomes" id="UP001064489">
    <property type="component" value="Chromosome 6"/>
</dbReference>
<dbReference type="AlphaFoldDB" id="A0AAD5P0C4"/>
<sequence>MPRPGPRPYECVRRAWHSERHSPMRGSIIQQIFRVVNETHAAQTKKNREWQEKLPIVVLRAEEIIYSKANSETEYMNLDTLWDRVNDAINTIIRRDESTETGELLPPCVEAALNLGCIPVRASRSQRHSNPRTYLNLRPQESASMPPRIVDKNSDEQCPKLLPLNSGNQLNFERSSSKANTLQASESNCHAIQNDNLAAHQSYPLYENVNVLPVHNKMVPMETNMPLKLGSVYSLCYGTHYQTQGSQIPENMNSAPIYVGKPVGTSIPESAEMCVLPNLLSCPTSDMAASKTVSQPDFGDTYKRPLVAECDLSLRLGKTVNDPSVSCSRNWFSEGECYDLEGSTRNPNIPFGEKLEDVECCWQPGLPSNQHISQIKGPGL</sequence>
<evidence type="ECO:0008006" key="4">
    <source>
        <dbReference type="Google" id="ProtNLM"/>
    </source>
</evidence>
<evidence type="ECO:0000313" key="2">
    <source>
        <dbReference type="EMBL" id="KAI9191491.1"/>
    </source>
</evidence>
<dbReference type="GO" id="GO:0006355">
    <property type="term" value="P:regulation of DNA-templated transcription"/>
    <property type="evidence" value="ECO:0007669"/>
    <property type="project" value="InterPro"/>
</dbReference>
<accession>A0AAD5P0C4</accession>
<dbReference type="Gene3D" id="1.10.246.20">
    <property type="entry name" value="Coactivator CBP, KIX domain"/>
    <property type="match status" value="1"/>
</dbReference>
<dbReference type="InterPro" id="IPR036529">
    <property type="entry name" value="KIX_dom_sf"/>
</dbReference>
<gene>
    <name evidence="2" type="ORF">LWI28_009100</name>
</gene>
<comment type="caution">
    <text evidence="2">The sequence shown here is derived from an EMBL/GenBank/DDBJ whole genome shotgun (WGS) entry which is preliminary data.</text>
</comment>
<proteinExistence type="predicted"/>
<reference evidence="2" key="1">
    <citation type="journal article" date="2022" name="Plant J.">
        <title>Strategies of tolerance reflected in two North American maple genomes.</title>
        <authorList>
            <person name="McEvoy S.L."/>
            <person name="Sezen U.U."/>
            <person name="Trouern-Trend A."/>
            <person name="McMahon S.M."/>
            <person name="Schaberg P.G."/>
            <person name="Yang J."/>
            <person name="Wegrzyn J.L."/>
            <person name="Swenson N.G."/>
        </authorList>
    </citation>
    <scope>NUCLEOTIDE SEQUENCE</scope>
    <source>
        <strain evidence="2">91603</strain>
    </source>
</reference>
<evidence type="ECO:0000256" key="1">
    <source>
        <dbReference type="ARBA" id="ARBA00023242"/>
    </source>
</evidence>